<dbReference type="VEuPathDB" id="FungiDB:GGTG_13257"/>
<dbReference type="RefSeq" id="XP_009229427.1">
    <property type="nucleotide sequence ID" value="XM_009231163.1"/>
</dbReference>
<evidence type="ECO:0000313" key="1">
    <source>
        <dbReference type="EMBL" id="EJT69148.1"/>
    </source>
</evidence>
<sequence>MSELTWCTLLPSFDPDPLDLLYREAGPPALALFDSPRSSQTLHDQGIEQALNINYLGVRMWPGTLKSPRKIHLGAQGILAQILGSFHNWINCRVERFAWMNRSTG</sequence>
<reference evidence="2" key="5">
    <citation type="submission" date="2018-04" db="UniProtKB">
        <authorList>
            <consortium name="EnsemblFungi"/>
        </authorList>
    </citation>
    <scope>IDENTIFICATION</scope>
    <source>
        <strain evidence="2">R3-111a-1</strain>
    </source>
</reference>
<protein>
    <submittedName>
        <fullName evidence="1 2">Uncharacterized protein</fullName>
    </submittedName>
</protein>
<name>J3PIC9_GAET3</name>
<reference evidence="1" key="2">
    <citation type="submission" date="2010-07" db="EMBL/GenBank/DDBJ databases">
        <authorList>
            <consortium name="The Broad Institute Genome Sequencing Platform"/>
            <consortium name="Broad Institute Genome Sequencing Center for Infectious Disease"/>
            <person name="Ma L.-J."/>
            <person name="Dead R."/>
            <person name="Young S."/>
            <person name="Zeng Q."/>
            <person name="Koehrsen M."/>
            <person name="Alvarado L."/>
            <person name="Berlin A."/>
            <person name="Chapman S.B."/>
            <person name="Chen Z."/>
            <person name="Freedman E."/>
            <person name="Gellesch M."/>
            <person name="Goldberg J."/>
            <person name="Griggs A."/>
            <person name="Gujja S."/>
            <person name="Heilman E.R."/>
            <person name="Heiman D."/>
            <person name="Hepburn T."/>
            <person name="Howarth C."/>
            <person name="Jen D."/>
            <person name="Larson L."/>
            <person name="Mehta T."/>
            <person name="Neiman D."/>
            <person name="Pearson M."/>
            <person name="Roberts A."/>
            <person name="Saif S."/>
            <person name="Shea T."/>
            <person name="Shenoy N."/>
            <person name="Sisk P."/>
            <person name="Stolte C."/>
            <person name="Sykes S."/>
            <person name="Walk T."/>
            <person name="White J."/>
            <person name="Yandava C."/>
            <person name="Haas B."/>
            <person name="Nusbaum C."/>
            <person name="Birren B."/>
        </authorList>
    </citation>
    <scope>NUCLEOTIDE SEQUENCE</scope>
    <source>
        <strain evidence="1">R3-111a-1</strain>
    </source>
</reference>
<gene>
    <name evidence="2" type="primary">20353715</name>
    <name evidence="1" type="ORF">GGTG_13257</name>
</gene>
<reference evidence="2" key="4">
    <citation type="journal article" date="2015" name="G3 (Bethesda)">
        <title>Genome sequences of three phytopathogenic species of the Magnaporthaceae family of fungi.</title>
        <authorList>
            <person name="Okagaki L.H."/>
            <person name="Nunes C.C."/>
            <person name="Sailsbery J."/>
            <person name="Clay B."/>
            <person name="Brown D."/>
            <person name="John T."/>
            <person name="Oh Y."/>
            <person name="Young N."/>
            <person name="Fitzgerald M."/>
            <person name="Haas B.J."/>
            <person name="Zeng Q."/>
            <person name="Young S."/>
            <person name="Adiconis X."/>
            <person name="Fan L."/>
            <person name="Levin J.Z."/>
            <person name="Mitchell T.K."/>
            <person name="Okubara P.A."/>
            <person name="Farman M.L."/>
            <person name="Kohn L.M."/>
            <person name="Birren B."/>
            <person name="Ma L.-J."/>
            <person name="Dean R.A."/>
        </authorList>
    </citation>
    <scope>NUCLEOTIDE SEQUENCE</scope>
    <source>
        <strain evidence="2">R3-111a-1</strain>
    </source>
</reference>
<evidence type="ECO:0000313" key="3">
    <source>
        <dbReference type="Proteomes" id="UP000006039"/>
    </source>
</evidence>
<evidence type="ECO:0000313" key="2">
    <source>
        <dbReference type="EnsemblFungi" id="EJT69148"/>
    </source>
</evidence>
<dbReference type="HOGENOM" id="CLU_2236751_0_0_1"/>
<accession>J3PIC9</accession>
<reference evidence="3" key="1">
    <citation type="submission" date="2010-07" db="EMBL/GenBank/DDBJ databases">
        <title>The genome sequence of Gaeumannomyces graminis var. tritici strain R3-111a-1.</title>
        <authorList>
            <consortium name="The Broad Institute Genome Sequencing Platform"/>
            <person name="Ma L.-J."/>
            <person name="Dead R."/>
            <person name="Young S."/>
            <person name="Zeng Q."/>
            <person name="Koehrsen M."/>
            <person name="Alvarado L."/>
            <person name="Berlin A."/>
            <person name="Chapman S.B."/>
            <person name="Chen Z."/>
            <person name="Freedman E."/>
            <person name="Gellesch M."/>
            <person name="Goldberg J."/>
            <person name="Griggs A."/>
            <person name="Gujja S."/>
            <person name="Heilman E.R."/>
            <person name="Heiman D."/>
            <person name="Hepburn T."/>
            <person name="Howarth C."/>
            <person name="Jen D."/>
            <person name="Larson L."/>
            <person name="Mehta T."/>
            <person name="Neiman D."/>
            <person name="Pearson M."/>
            <person name="Roberts A."/>
            <person name="Saif S."/>
            <person name="Shea T."/>
            <person name="Shenoy N."/>
            <person name="Sisk P."/>
            <person name="Stolte C."/>
            <person name="Sykes S."/>
            <person name="Walk T."/>
            <person name="White J."/>
            <person name="Yandava C."/>
            <person name="Haas B."/>
            <person name="Nusbaum C."/>
            <person name="Birren B."/>
        </authorList>
    </citation>
    <scope>NUCLEOTIDE SEQUENCE [LARGE SCALE GENOMIC DNA]</scope>
    <source>
        <strain evidence="3">R3-111a-1</strain>
    </source>
</reference>
<dbReference type="EMBL" id="GL385405">
    <property type="protein sequence ID" value="EJT69148.1"/>
    <property type="molecule type" value="Genomic_DNA"/>
</dbReference>
<organism evidence="1">
    <name type="scientific">Gaeumannomyces tritici (strain R3-111a-1)</name>
    <name type="common">Wheat and barley take-all root rot fungus</name>
    <name type="synonym">Gaeumannomyces graminis var. tritici</name>
    <dbReference type="NCBI Taxonomy" id="644352"/>
    <lineage>
        <taxon>Eukaryota</taxon>
        <taxon>Fungi</taxon>
        <taxon>Dikarya</taxon>
        <taxon>Ascomycota</taxon>
        <taxon>Pezizomycotina</taxon>
        <taxon>Sordariomycetes</taxon>
        <taxon>Sordariomycetidae</taxon>
        <taxon>Magnaporthales</taxon>
        <taxon>Magnaporthaceae</taxon>
        <taxon>Gaeumannomyces</taxon>
    </lineage>
</organism>
<proteinExistence type="predicted"/>
<dbReference type="AlphaFoldDB" id="J3PIC9"/>
<dbReference type="EnsemblFungi" id="EJT69148">
    <property type="protein sequence ID" value="EJT69148"/>
    <property type="gene ID" value="GGTG_13257"/>
</dbReference>
<keyword evidence="3" id="KW-1185">Reference proteome</keyword>
<reference evidence="1" key="3">
    <citation type="submission" date="2010-09" db="EMBL/GenBank/DDBJ databases">
        <title>Annotation of Gaeumannomyces graminis var. tritici R3-111a-1.</title>
        <authorList>
            <consortium name="The Broad Institute Genome Sequencing Platform"/>
            <person name="Ma L.-J."/>
            <person name="Dead R."/>
            <person name="Young S.K."/>
            <person name="Zeng Q."/>
            <person name="Gargeya S."/>
            <person name="Fitzgerald M."/>
            <person name="Haas B."/>
            <person name="Abouelleil A."/>
            <person name="Alvarado L."/>
            <person name="Arachchi H.M."/>
            <person name="Berlin A."/>
            <person name="Brown A."/>
            <person name="Chapman S.B."/>
            <person name="Chen Z."/>
            <person name="Dunbar C."/>
            <person name="Freedman E."/>
            <person name="Gearin G."/>
            <person name="Gellesch M."/>
            <person name="Goldberg J."/>
            <person name="Griggs A."/>
            <person name="Gujja S."/>
            <person name="Heiman D."/>
            <person name="Howarth C."/>
            <person name="Larson L."/>
            <person name="Lui A."/>
            <person name="MacDonald P.J.P."/>
            <person name="Mehta T."/>
            <person name="Montmayeur A."/>
            <person name="Murphy C."/>
            <person name="Neiman D."/>
            <person name="Pearson M."/>
            <person name="Priest M."/>
            <person name="Roberts A."/>
            <person name="Saif S."/>
            <person name="Shea T."/>
            <person name="Shenoy N."/>
            <person name="Sisk P."/>
            <person name="Stolte C."/>
            <person name="Sykes S."/>
            <person name="Yandava C."/>
            <person name="Wortman J."/>
            <person name="Nusbaum C."/>
            <person name="Birren B."/>
        </authorList>
    </citation>
    <scope>NUCLEOTIDE SEQUENCE</scope>
    <source>
        <strain evidence="1">R3-111a-1</strain>
    </source>
</reference>
<dbReference type="GeneID" id="20353715"/>
<dbReference type="Proteomes" id="UP000006039">
    <property type="component" value="Unassembled WGS sequence"/>
</dbReference>